<sequence>MVTLSHLLALPGLGLRLVQAGPGDPELSWVSTTELLDLSEYLEGGEIIMTTGLTLGADDPRWRDFVAALSRARVAAIGFGVGVNHDRIPPALLSAASAYRVALFEIPLPTPFIAVSKAVAELLRADELRAARGALQAQQRLLDRSRGDQDPAEVLASIAQATGRHLALLGSDDTVLASTAGFSAEHTGGTTETIALDAEGALRLAITGDAPLTPEGRSVVAAGSMVLGVGLRGDRAEETRERERWERFTARLLAGTASPRSAAILAPALDLPARIRAIALQGTAEDVASWRRRPRSGLDRLIAPGADAPRAPGLSLAWQLCSDTDTAVEHALGVAAAHGLDAVVGRGALLEDAVLSARSAGARLQSLSLTAPLYTAPRVPEVVWADRDTPLLEALLSIDLAAGVTGSAQRALSARVLGPLSVHHGTEPTGDRVPLSAADRAQLRETLLAVFRADGQRGPAATALGIHRNTLRDRLTRIERLTERSLADADDRAELWFALRLEDAGSADLAPASRQ</sequence>
<dbReference type="InterPro" id="IPR012914">
    <property type="entry name" value="PucR_dom"/>
</dbReference>
<evidence type="ECO:0000313" key="3">
    <source>
        <dbReference type="EMBL" id="UOQ60105.1"/>
    </source>
</evidence>
<reference evidence="3 4" key="1">
    <citation type="submission" date="2022-04" db="EMBL/GenBank/DDBJ databases">
        <title>Leucobacter sp. isolated from rhizosphere of onion.</title>
        <authorList>
            <person name="Won M."/>
            <person name="Lee C.-M."/>
            <person name="Woen H.-Y."/>
            <person name="Kwon S.-W."/>
        </authorList>
    </citation>
    <scope>NUCLEOTIDE SEQUENCE [LARGE SCALE GENOMIC DNA]</scope>
    <source>
        <strain evidence="3 4">H25R-14</strain>
    </source>
</reference>
<organism evidence="3 4">
    <name type="scientific">Leucobacter rhizosphaerae</name>
    <dbReference type="NCBI Taxonomy" id="2932245"/>
    <lineage>
        <taxon>Bacteria</taxon>
        <taxon>Bacillati</taxon>
        <taxon>Actinomycetota</taxon>
        <taxon>Actinomycetes</taxon>
        <taxon>Micrococcales</taxon>
        <taxon>Microbacteriaceae</taxon>
        <taxon>Leucobacter</taxon>
    </lineage>
</organism>
<feature type="domain" description="PucR C-terminal helix-turn-helix" evidence="2">
    <location>
        <begin position="443"/>
        <end position="501"/>
    </location>
</feature>
<protein>
    <submittedName>
        <fullName evidence="3">PucR family transcriptional regulator</fullName>
    </submittedName>
</protein>
<dbReference type="Pfam" id="PF13556">
    <property type="entry name" value="HTH_30"/>
    <property type="match status" value="1"/>
</dbReference>
<evidence type="ECO:0000259" key="1">
    <source>
        <dbReference type="Pfam" id="PF07905"/>
    </source>
</evidence>
<gene>
    <name evidence="3" type="ORF">MUN76_13840</name>
</gene>
<dbReference type="Pfam" id="PF07905">
    <property type="entry name" value="PucR"/>
    <property type="match status" value="1"/>
</dbReference>
<evidence type="ECO:0000313" key="4">
    <source>
        <dbReference type="Proteomes" id="UP000831775"/>
    </source>
</evidence>
<feature type="domain" description="Purine catabolism PurC-like" evidence="1">
    <location>
        <begin position="7"/>
        <end position="122"/>
    </location>
</feature>
<accession>A0ABY4FUZ9</accession>
<proteinExistence type="predicted"/>
<keyword evidence="4" id="KW-1185">Reference proteome</keyword>
<dbReference type="PANTHER" id="PTHR33744:SF7">
    <property type="entry name" value="PUCR FAMILY TRANSCRIPTIONAL REGULATOR"/>
    <property type="match status" value="1"/>
</dbReference>
<evidence type="ECO:0000259" key="2">
    <source>
        <dbReference type="Pfam" id="PF13556"/>
    </source>
</evidence>
<dbReference type="InterPro" id="IPR051448">
    <property type="entry name" value="CdaR-like_regulators"/>
</dbReference>
<dbReference type="RefSeq" id="WP_244685462.1">
    <property type="nucleotide sequence ID" value="NZ_CP095043.1"/>
</dbReference>
<dbReference type="PANTHER" id="PTHR33744">
    <property type="entry name" value="CARBOHYDRATE DIACID REGULATOR"/>
    <property type="match status" value="1"/>
</dbReference>
<name>A0ABY4FUZ9_9MICO</name>
<dbReference type="InterPro" id="IPR025736">
    <property type="entry name" value="PucR_C-HTH_dom"/>
</dbReference>
<dbReference type="InterPro" id="IPR042070">
    <property type="entry name" value="PucR_C-HTH_sf"/>
</dbReference>
<dbReference type="EMBL" id="CP095043">
    <property type="protein sequence ID" value="UOQ60105.1"/>
    <property type="molecule type" value="Genomic_DNA"/>
</dbReference>
<dbReference type="Gene3D" id="1.10.10.2840">
    <property type="entry name" value="PucR C-terminal helix-turn-helix domain"/>
    <property type="match status" value="1"/>
</dbReference>
<dbReference type="Proteomes" id="UP000831775">
    <property type="component" value="Chromosome"/>
</dbReference>